<dbReference type="PROSITE" id="PS50878">
    <property type="entry name" value="RT_POL"/>
    <property type="match status" value="1"/>
</dbReference>
<organism evidence="2">
    <name type="scientific">Xenopus tropicalis</name>
    <name type="common">Western clawed frog</name>
    <name type="synonym">Silurana tropicalis</name>
    <dbReference type="NCBI Taxonomy" id="8364"/>
    <lineage>
        <taxon>Eukaryota</taxon>
        <taxon>Metazoa</taxon>
        <taxon>Chordata</taxon>
        <taxon>Craniata</taxon>
        <taxon>Vertebrata</taxon>
        <taxon>Euteleostomi</taxon>
        <taxon>Amphibia</taxon>
        <taxon>Batrachia</taxon>
        <taxon>Anura</taxon>
        <taxon>Pipoidea</taxon>
        <taxon>Pipidae</taxon>
        <taxon>Xenopodinae</taxon>
        <taxon>Xenopus</taxon>
        <taxon>Silurana</taxon>
    </lineage>
</organism>
<reference evidence="2" key="2">
    <citation type="submission" date="2021-03" db="UniProtKB">
        <authorList>
            <consortium name="Ensembl"/>
        </authorList>
    </citation>
    <scope>IDENTIFICATION</scope>
</reference>
<proteinExistence type="predicted"/>
<dbReference type="InterPro" id="IPR000477">
    <property type="entry name" value="RT_dom"/>
</dbReference>
<evidence type="ECO:0000259" key="1">
    <source>
        <dbReference type="PROSITE" id="PS50878"/>
    </source>
</evidence>
<dbReference type="SUPFAM" id="SSF56672">
    <property type="entry name" value="DNA/RNA polymerases"/>
    <property type="match status" value="1"/>
</dbReference>
<dbReference type="GeneTree" id="ENSGT00940000165023"/>
<protein>
    <recommendedName>
        <fullName evidence="1">Reverse transcriptase domain-containing protein</fullName>
    </recommendedName>
</protein>
<feature type="domain" description="Reverse transcriptase" evidence="1">
    <location>
        <begin position="1"/>
        <end position="180"/>
    </location>
</feature>
<reference evidence="2" key="1">
    <citation type="journal article" date="2010" name="Science">
        <title>The genome of the Western clawed frog Xenopus tropicalis.</title>
        <authorList>
            <person name="Hellsten U."/>
            <person name="Harland R.M."/>
            <person name="Gilchrist M.J."/>
            <person name="Hendrix D."/>
            <person name="Jurka J."/>
            <person name="Kapitonov V."/>
            <person name="Ovcharenko I."/>
            <person name="Putnam N.H."/>
            <person name="Shu S."/>
            <person name="Taher L."/>
            <person name="Blitz I.L."/>
            <person name="Blumberg B."/>
            <person name="Dichmann D.S."/>
            <person name="Dubchak I."/>
            <person name="Amaya E."/>
            <person name="Detter J.C."/>
            <person name="Fletcher R."/>
            <person name="Gerhard D.S."/>
            <person name="Goodstein D."/>
            <person name="Graves T."/>
            <person name="Grigoriev I.V."/>
            <person name="Grimwood J."/>
            <person name="Kawashima T."/>
            <person name="Lindquist E."/>
            <person name="Lucas S.M."/>
            <person name="Mead P.E."/>
            <person name="Mitros T."/>
            <person name="Ogino H."/>
            <person name="Ohta Y."/>
            <person name="Poliakov A.V."/>
            <person name="Pollet N."/>
            <person name="Robert J."/>
            <person name="Salamov A."/>
            <person name="Sater A.K."/>
            <person name="Schmutz J."/>
            <person name="Terry A."/>
            <person name="Vize P.D."/>
            <person name="Warren W.C."/>
            <person name="Wells D."/>
            <person name="Wills A."/>
            <person name="Wilson R.K."/>
            <person name="Zimmerman L.B."/>
            <person name="Zorn A.M."/>
            <person name="Grainger R."/>
            <person name="Grammer T."/>
            <person name="Khokha M.K."/>
            <person name="Richardson P.M."/>
            <person name="Rokhsar D.S."/>
        </authorList>
    </citation>
    <scope>NUCLEOTIDE SEQUENCE [LARGE SCALE GENOMIC DNA]</scope>
    <source>
        <strain evidence="2">Nigerian</strain>
    </source>
</reference>
<dbReference type="InParanoid" id="A0A803J808"/>
<dbReference type="PANTHER" id="PTHR31635:SF196">
    <property type="entry name" value="REVERSE TRANSCRIPTASE DOMAIN-CONTAINING PROTEIN-RELATED"/>
    <property type="match status" value="1"/>
</dbReference>
<dbReference type="InterPro" id="IPR043502">
    <property type="entry name" value="DNA/RNA_pol_sf"/>
</dbReference>
<dbReference type="AlphaFoldDB" id="A0A803J808"/>
<sequence length="668" mass="76792">MLALSTDAEKAFDRVSWAFLRESLAQIGLGHKAIHRIMALYNYPRARIKINGSLSEPFKISNGTRQGCPLSPLLYALVMEHLAIAIRQNCNISGVQIRGNHHETALYADDLLVYITQPLISLPALMQEFREYGEYSNFKINFGKSEALNVSLPTLIQQSLQDHYPFKWSKDSIKYLGINIPADQTKLYQLNQHTLLTQITHDLKSWQPLQLSWFGRIGLIKMNILPRLLYQFQTIPTEPPKSFFDKLNAIFSIFIWAGSKPRINRKILFRQKAKGGLGLPNIKKYWEATVLSRVTEWFQHQKTKRWVQIEQSILDRPLQALWWLPPSQRPDNGLLPIICKETILQADKLLKISPSLIYRTGPLSPIIGNPNFPPGMTKGTFLGKRYNESFVCFQALKDGKLLPLVTICPDEAHTFLAQLKHAQLQHWLMGPGNKQSVALPPTPFEELCLQITPVQHTISILYQLLTASKTTMLPKFTRRWEGELQTHLTGDQWGNCFYLTHKFSIACKAQETNYKIISRWYKCPEILHKIYPTVTNQCWRCGIDIGTPFHIWWKCLVLIPFWEQIFKVINSCTGLDLKPDPLIGILSILPGSVTKYKRSLLGFCLGAARTVIPRHWKSTIPPTINEWVKEMGNVMRMEELLSNVQGTPDKFVLTWSPWVMFLESYKDK</sequence>
<evidence type="ECO:0000313" key="2">
    <source>
        <dbReference type="Ensembl" id="ENSXETP00000104012"/>
    </source>
</evidence>
<accession>A0A803J808</accession>
<dbReference type="PANTHER" id="PTHR31635">
    <property type="entry name" value="REVERSE TRANSCRIPTASE DOMAIN-CONTAINING PROTEIN-RELATED"/>
    <property type="match status" value="1"/>
</dbReference>
<dbReference type="Ensembl" id="ENSXETT00000117792">
    <property type="protein sequence ID" value="ENSXETP00000104012"/>
    <property type="gene ID" value="ENSXETG00000041595"/>
</dbReference>
<dbReference type="Pfam" id="PF00078">
    <property type="entry name" value="RVT_1"/>
    <property type="match status" value="1"/>
</dbReference>
<name>A0A803J808_XENTR</name>
<dbReference type="CDD" id="cd01650">
    <property type="entry name" value="RT_nLTR_like"/>
    <property type="match status" value="1"/>
</dbReference>